<dbReference type="Proteomes" id="UP000306319">
    <property type="component" value="Unassembled WGS sequence"/>
</dbReference>
<accession>A0AC61RG04</accession>
<sequence>MRINHNLQHAAMLLAALFISTGLYARDITVIINPPGIPVTSGTCMLYGEHNDSVGSVRINDRGILSLPDSGFAKIMVDAENCSPRLIEIGAHPSDTIVLKPAALLSEVVITPENVKDFGDRLSYRIPMADMNRYPNFYQALNEIPHLTVLPSGGAFYEGGSDVRFLLNGVETTMSELQTVSKEDISRIELYRNPPARFAAQGIATVVDVRTKSKLHGGNFGMDVDQAFYPLKGYNSAAFYYNYSRSRFSLLYSGGNAHYDKYRQNERLSYSHDGVDYEKVKRGLDSKSDDDNNNLSLSFQNNREGNYLYNLQVGASWNRLNENVRQSVTSNLGEYDAHNFLKSNYNKYNVANYFEKQLGENKRYGVILGNVNYQHFDTKYTSSYREFAKDGRPDAMDSHSEYDTNLDGVFGEVQYELPKNKAGYLSVAVFDSYKHSRYVDAVTPFYKTTNTLGMNATWIGNWKQLRWYAVMGVSAYHISTSLLEKPYDMVLPSPRLQLTWRPRWAFQLIGGYSYTGSVPSIAQLSETEQWLDTRLVYHGNSLLSPYKEHSLYLQGNFNNRYAYASLRLGYTNSPDMICSQYTATDRYMLETVVNLDRYEALTGQFDMTICPLGNNKLTFWNRVILAEVNGKNPQYSWKGHRFQWMSQLALNLDRWSFSAFYQYPGKIADGQLIRPRAECWYVMAYFRPVPDLSVGLKWFMPFGKGFRESEYTVSDAPVYAERGCDIRDGANYVSLLFSWNISFGRNKNRARPQFSNGDNDSGLLHK</sequence>
<name>A0AC61RG04_9BACT</name>
<proteinExistence type="predicted"/>
<evidence type="ECO:0000313" key="1">
    <source>
        <dbReference type="EMBL" id="TGY78633.1"/>
    </source>
</evidence>
<evidence type="ECO:0000313" key="2">
    <source>
        <dbReference type="Proteomes" id="UP000306319"/>
    </source>
</evidence>
<gene>
    <name evidence="1" type="ORF">E5331_09960</name>
</gene>
<reference evidence="1" key="1">
    <citation type="submission" date="2019-04" db="EMBL/GenBank/DDBJ databases">
        <title>Microbes associate with the intestines of laboratory mice.</title>
        <authorList>
            <person name="Navarre W."/>
            <person name="Wong E."/>
            <person name="Huang K."/>
            <person name="Tropini C."/>
            <person name="Ng K."/>
            <person name="Yu B."/>
        </authorList>
    </citation>
    <scope>NUCLEOTIDE SEQUENCE</scope>
    <source>
        <strain evidence="1">NM04_E33</strain>
    </source>
</reference>
<dbReference type="EMBL" id="SRYB01000012">
    <property type="protein sequence ID" value="TGY78633.1"/>
    <property type="molecule type" value="Genomic_DNA"/>
</dbReference>
<protein>
    <submittedName>
        <fullName evidence="1">Uncharacterized protein</fullName>
    </submittedName>
</protein>
<organism evidence="1 2">
    <name type="scientific">Lepagella muris</name>
    <dbReference type="NCBI Taxonomy" id="3032870"/>
    <lineage>
        <taxon>Bacteria</taxon>
        <taxon>Pseudomonadati</taxon>
        <taxon>Bacteroidota</taxon>
        <taxon>Bacteroidia</taxon>
        <taxon>Bacteroidales</taxon>
        <taxon>Muribaculaceae</taxon>
        <taxon>Lepagella</taxon>
    </lineage>
</organism>
<comment type="caution">
    <text evidence="1">The sequence shown here is derived from an EMBL/GenBank/DDBJ whole genome shotgun (WGS) entry which is preliminary data.</text>
</comment>
<keyword evidence="2" id="KW-1185">Reference proteome</keyword>